<keyword evidence="6" id="KW-0472">Membrane</keyword>
<organism evidence="7 8">
    <name type="scientific">Delphinapterus leucas</name>
    <name type="common">Beluga whale</name>
    <dbReference type="NCBI Taxonomy" id="9749"/>
    <lineage>
        <taxon>Eukaryota</taxon>
        <taxon>Metazoa</taxon>
        <taxon>Chordata</taxon>
        <taxon>Craniata</taxon>
        <taxon>Vertebrata</taxon>
        <taxon>Euteleostomi</taxon>
        <taxon>Mammalia</taxon>
        <taxon>Eutheria</taxon>
        <taxon>Laurasiatheria</taxon>
        <taxon>Artiodactyla</taxon>
        <taxon>Whippomorpha</taxon>
        <taxon>Cetacea</taxon>
        <taxon>Odontoceti</taxon>
        <taxon>Monodontidae</taxon>
        <taxon>Delphinapterus</taxon>
    </lineage>
</organism>
<keyword evidence="6" id="KW-0812">Transmembrane</keyword>
<dbReference type="GeneID" id="111167758"/>
<keyword evidence="1" id="KW-0489">Methyltransferase</keyword>
<dbReference type="PROSITE" id="PS51599">
    <property type="entry name" value="SAM_PEMT_PEM2"/>
    <property type="match status" value="1"/>
</dbReference>
<protein>
    <submittedName>
        <fullName evidence="8">Phosphatidylethanolamine N-methyltransferase isoform X1</fullName>
    </submittedName>
</protein>
<evidence type="ECO:0000256" key="3">
    <source>
        <dbReference type="ARBA" id="ARBA00022691"/>
    </source>
</evidence>
<dbReference type="KEGG" id="dle:111167758"/>
<dbReference type="GO" id="GO:0006656">
    <property type="term" value="P:phosphatidylcholine biosynthetic process"/>
    <property type="evidence" value="ECO:0007669"/>
    <property type="project" value="InterPro"/>
</dbReference>
<dbReference type="InParanoid" id="A0A2Y9M3N3"/>
<dbReference type="PANTHER" id="PTHR15458">
    <property type="entry name" value="PHOSPHATIDYLETHANOLAMINE N-METHYLTRANSFERASE"/>
    <property type="match status" value="1"/>
</dbReference>
<dbReference type="InterPro" id="IPR024960">
    <property type="entry name" value="PEMT/MFAP"/>
</dbReference>
<evidence type="ECO:0000256" key="2">
    <source>
        <dbReference type="ARBA" id="ARBA00022679"/>
    </source>
</evidence>
<feature type="transmembrane region" description="Helical" evidence="6">
    <location>
        <begin position="133"/>
        <end position="157"/>
    </location>
</feature>
<dbReference type="CTD" id="10400"/>
<keyword evidence="2" id="KW-0808">Transferase</keyword>
<accession>A0A2Y9M3N3</accession>
<evidence type="ECO:0000256" key="4">
    <source>
        <dbReference type="ARBA" id="ARBA00022824"/>
    </source>
</evidence>
<evidence type="ECO:0000256" key="5">
    <source>
        <dbReference type="SAM" id="MobiDB-lite"/>
    </source>
</evidence>
<feature type="compositionally biased region" description="Basic and acidic residues" evidence="5">
    <location>
        <begin position="278"/>
        <end position="288"/>
    </location>
</feature>
<dbReference type="RefSeq" id="XP_022416654.2">
    <property type="nucleotide sequence ID" value="XM_022560946.2"/>
</dbReference>
<evidence type="ECO:0000256" key="6">
    <source>
        <dbReference type="SAM" id="Phobius"/>
    </source>
</evidence>
<dbReference type="Proteomes" id="UP000248483">
    <property type="component" value="Unplaced"/>
</dbReference>
<feature type="transmembrane region" description="Helical" evidence="6">
    <location>
        <begin position="177"/>
        <end position="200"/>
    </location>
</feature>
<feature type="region of interest" description="Disordered" evidence="5">
    <location>
        <begin position="248"/>
        <end position="336"/>
    </location>
</feature>
<dbReference type="STRING" id="9749.A0A2Y9M3N3"/>
<name>A0A2Y9M3N3_DELLE</name>
<keyword evidence="3" id="KW-0949">S-adenosyl-L-methionine</keyword>
<keyword evidence="4" id="KW-0256">Endoplasmic reticulum</keyword>
<evidence type="ECO:0000313" key="7">
    <source>
        <dbReference type="Proteomes" id="UP000248483"/>
    </source>
</evidence>
<evidence type="ECO:0000313" key="8">
    <source>
        <dbReference type="RefSeq" id="XP_022416654.2"/>
    </source>
</evidence>
<dbReference type="GO" id="GO:0004608">
    <property type="term" value="F:phosphatidylethanolamine N-methyltransferase activity"/>
    <property type="evidence" value="ECO:0007669"/>
    <property type="project" value="TreeGrafter"/>
</dbReference>
<gene>
    <name evidence="8" type="primary">PEMT</name>
</gene>
<evidence type="ECO:0000256" key="1">
    <source>
        <dbReference type="ARBA" id="ARBA00022603"/>
    </source>
</evidence>
<reference evidence="8" key="1">
    <citation type="submission" date="2025-08" db="UniProtKB">
        <authorList>
            <consortium name="RefSeq"/>
        </authorList>
    </citation>
    <scope>IDENTIFICATION</scope>
    <source>
        <tissue evidence="8">Blood</tissue>
    </source>
</reference>
<keyword evidence="6" id="KW-1133">Transmembrane helix</keyword>
<dbReference type="GO" id="GO:0032259">
    <property type="term" value="P:methylation"/>
    <property type="evidence" value="ECO:0007669"/>
    <property type="project" value="UniProtKB-KW"/>
</dbReference>
<keyword evidence="7" id="KW-1185">Reference proteome</keyword>
<sequence length="336" mass="35840">MGPVLAVGGCREARTWSLQGGRRPMGPGRAGPMRSSVAAPDCCGGLGNLDFRKADLCVMTRLLGYVDPSEPHFVAAVLTIAFNPLFWNVAFARMETPPALHEADDSRPLDGPHFVHVPRSVARWEHKTRKLSGAFGSPHLACCTLGGAILLLNVLRSHCFTQAMLSQPRMQSLDNPLAYRMGLALLGVGGVFVLSSFLALGFTGTFLGRKVPAAPRPRALCPQTAMTPLPLLLPCLCLELKGRRGEGPLVSSAAPDTVPVSHASRGGFSGRPHAPLRLLRDPEGDQSDHVPVQRPGQPHVLGQHSQLPGLGHHARQPRRPAADHGGGAHLHGRHPV</sequence>
<proteinExistence type="predicted"/>
<dbReference type="PANTHER" id="PTHR15458:SF5">
    <property type="entry name" value="PHOSPHATIDYLETHANOLAMINE N-METHYLTRANSFERASE"/>
    <property type="match status" value="1"/>
</dbReference>
<dbReference type="AlphaFoldDB" id="A0A2Y9M3N3"/>